<protein>
    <submittedName>
        <fullName evidence="8">UPF0691 protein C9orf116 homolog</fullName>
    </submittedName>
</protein>
<evidence type="ECO:0000256" key="1">
    <source>
        <dbReference type="ARBA" id="ARBA00004138"/>
    </source>
</evidence>
<dbReference type="CTD" id="145788"/>
<gene>
    <name evidence="8" type="primary">LOC116953663</name>
</gene>
<dbReference type="Pfam" id="PF14892">
    <property type="entry name" value="PIRC1_2"/>
    <property type="match status" value="1"/>
</dbReference>
<dbReference type="GeneID" id="116953663"/>
<evidence type="ECO:0000313" key="7">
    <source>
        <dbReference type="Proteomes" id="UP001318040"/>
    </source>
</evidence>
<proteinExistence type="predicted"/>
<name>A0AAJ7U787_PETMA</name>
<dbReference type="GO" id="GO:0005879">
    <property type="term" value="C:axonemal microtubule"/>
    <property type="evidence" value="ECO:0007669"/>
    <property type="project" value="InterPro"/>
</dbReference>
<evidence type="ECO:0000313" key="8">
    <source>
        <dbReference type="RefSeq" id="XP_032829950.1"/>
    </source>
</evidence>
<evidence type="ECO:0000256" key="3">
    <source>
        <dbReference type="ARBA" id="ARBA00022490"/>
    </source>
</evidence>
<evidence type="ECO:0000256" key="2">
    <source>
        <dbReference type="ARBA" id="ARBA00004245"/>
    </source>
</evidence>
<dbReference type="PANTHER" id="PTHR20899">
    <property type="entry name" value="PIERCE HOMOLOG"/>
    <property type="match status" value="1"/>
</dbReference>
<dbReference type="RefSeq" id="XP_032829950.1">
    <property type="nucleotide sequence ID" value="XM_032974059.1"/>
</dbReference>
<organism evidence="7 8">
    <name type="scientific">Petromyzon marinus</name>
    <name type="common">Sea lamprey</name>
    <dbReference type="NCBI Taxonomy" id="7757"/>
    <lineage>
        <taxon>Eukaryota</taxon>
        <taxon>Metazoa</taxon>
        <taxon>Chordata</taxon>
        <taxon>Craniata</taxon>
        <taxon>Vertebrata</taxon>
        <taxon>Cyclostomata</taxon>
        <taxon>Hyperoartia</taxon>
        <taxon>Petromyzontiformes</taxon>
        <taxon>Petromyzontidae</taxon>
        <taxon>Petromyzon</taxon>
    </lineage>
</organism>
<dbReference type="InterPro" id="IPR026507">
    <property type="entry name" value="PIRC1/2"/>
</dbReference>
<dbReference type="Proteomes" id="UP001318040">
    <property type="component" value="Chromosome 52"/>
</dbReference>
<accession>A0AAJ7U787</accession>
<dbReference type="GO" id="GO:0035082">
    <property type="term" value="P:axoneme assembly"/>
    <property type="evidence" value="ECO:0007669"/>
    <property type="project" value="InterPro"/>
</dbReference>
<keyword evidence="3" id="KW-0963">Cytoplasm</keyword>
<keyword evidence="5" id="KW-0966">Cell projection</keyword>
<feature type="region of interest" description="Disordered" evidence="6">
    <location>
        <begin position="1"/>
        <end position="26"/>
    </location>
</feature>
<evidence type="ECO:0000256" key="6">
    <source>
        <dbReference type="SAM" id="MobiDB-lite"/>
    </source>
</evidence>
<keyword evidence="4" id="KW-0206">Cytoskeleton</keyword>
<sequence>MMSEAGTAGPGLGSPSPGNPVFTVRAGAAPPASSLYRTTAHDYGALSPGPEAAPCVHRPASQRFSRHLGECGMPRDRALNTTLDRSRVIDHPNFQHTL</sequence>
<keyword evidence="7" id="KW-1185">Reference proteome</keyword>
<evidence type="ECO:0000256" key="4">
    <source>
        <dbReference type="ARBA" id="ARBA00023212"/>
    </source>
</evidence>
<dbReference type="KEGG" id="pmrn:116953663"/>
<dbReference type="PANTHER" id="PTHR20899:SF4">
    <property type="entry name" value="PIERCER OF MICROTUBULE WALL 2 PROTEIN"/>
    <property type="match status" value="1"/>
</dbReference>
<reference evidence="8" key="1">
    <citation type="submission" date="2025-08" db="UniProtKB">
        <authorList>
            <consortium name="RefSeq"/>
        </authorList>
    </citation>
    <scope>IDENTIFICATION</scope>
    <source>
        <tissue evidence="8">Sperm</tissue>
    </source>
</reference>
<evidence type="ECO:0000256" key="5">
    <source>
        <dbReference type="ARBA" id="ARBA00023273"/>
    </source>
</evidence>
<dbReference type="AlphaFoldDB" id="A0AAJ7U787"/>
<comment type="subcellular location">
    <subcellularLocation>
        <location evidence="1">Cell projection</location>
        <location evidence="1">Cilium</location>
    </subcellularLocation>
    <subcellularLocation>
        <location evidence="2">Cytoplasm</location>
        <location evidence="2">Cytoskeleton</location>
    </subcellularLocation>
</comment>